<gene>
    <name evidence="4" type="ORF">NSE01_27610</name>
</gene>
<dbReference type="PANTHER" id="PTHR43391">
    <property type="entry name" value="RETINOL DEHYDROGENASE-RELATED"/>
    <property type="match status" value="1"/>
</dbReference>
<evidence type="ECO:0000313" key="4">
    <source>
        <dbReference type="EMBL" id="GEO00929.1"/>
    </source>
</evidence>
<dbReference type="CDD" id="cd05233">
    <property type="entry name" value="SDR_c"/>
    <property type="match status" value="1"/>
</dbReference>
<dbReference type="PRINTS" id="PR00080">
    <property type="entry name" value="SDRFAMILY"/>
</dbReference>
<dbReference type="InterPro" id="IPR036291">
    <property type="entry name" value="NAD(P)-bd_dom_sf"/>
</dbReference>
<keyword evidence="5" id="KW-1185">Reference proteome</keyword>
<dbReference type="InterPro" id="IPR002347">
    <property type="entry name" value="SDR_fam"/>
</dbReference>
<dbReference type="Proteomes" id="UP000321464">
    <property type="component" value="Unassembled WGS sequence"/>
</dbReference>
<dbReference type="SUPFAM" id="SSF51735">
    <property type="entry name" value="NAD(P)-binding Rossmann-fold domains"/>
    <property type="match status" value="1"/>
</dbReference>
<evidence type="ECO:0000313" key="5">
    <source>
        <dbReference type="Proteomes" id="UP000321464"/>
    </source>
</evidence>
<dbReference type="InterPro" id="IPR020904">
    <property type="entry name" value="Sc_DH/Rdtase_CS"/>
</dbReference>
<dbReference type="GO" id="GO:0016491">
    <property type="term" value="F:oxidoreductase activity"/>
    <property type="evidence" value="ECO:0007669"/>
    <property type="project" value="UniProtKB-KW"/>
</dbReference>
<sequence length="280" mass="28658">MHMTNHIAGKSIVITGAGGGFGRLVAQKAAALGAKVACGDIDLAAAQATADAVTSAGGAAIAVETDVRSLPAMKALVARAAEAHGGIDVMINNAGIMPLAFFSDHEAAYPAWERCIDINIKGVLNGMVAAYDPMIAAGRGQIVNLSSIYGNFPVIGAAVYGASKSAVNFLSESLRVESRGKIKVTTIKPTGVPTTGLSGTVINPAAGVGIVAHNMPDFMDMVQQMGAGTFPAERLEPDSIDYASLAPDHIADAIIHAINQPWGVSISEVTVRAAGDHFVL</sequence>
<comment type="caution">
    <text evidence="4">The sequence shown here is derived from an EMBL/GenBank/DDBJ whole genome shotgun (WGS) entry which is preliminary data.</text>
</comment>
<dbReference type="PROSITE" id="PS00061">
    <property type="entry name" value="ADH_SHORT"/>
    <property type="match status" value="1"/>
</dbReference>
<comment type="similarity">
    <text evidence="1 3">Belongs to the short-chain dehydrogenases/reductases (SDR) family.</text>
</comment>
<dbReference type="Gene3D" id="3.40.50.720">
    <property type="entry name" value="NAD(P)-binding Rossmann-like Domain"/>
    <property type="match status" value="1"/>
</dbReference>
<dbReference type="AlphaFoldDB" id="A0A512AMJ1"/>
<evidence type="ECO:0000256" key="1">
    <source>
        <dbReference type="ARBA" id="ARBA00006484"/>
    </source>
</evidence>
<reference evidence="4 5" key="1">
    <citation type="submission" date="2019-07" db="EMBL/GenBank/DDBJ databases">
        <title>Whole genome shotgun sequence of Novosphingobium sediminis NBRC 106119.</title>
        <authorList>
            <person name="Hosoyama A."/>
            <person name="Uohara A."/>
            <person name="Ohji S."/>
            <person name="Ichikawa N."/>
        </authorList>
    </citation>
    <scope>NUCLEOTIDE SEQUENCE [LARGE SCALE GENOMIC DNA]</scope>
    <source>
        <strain evidence="4 5">NBRC 106119</strain>
    </source>
</reference>
<accession>A0A512AMJ1</accession>
<dbReference type="Pfam" id="PF00106">
    <property type="entry name" value="adh_short"/>
    <property type="match status" value="1"/>
</dbReference>
<keyword evidence="2" id="KW-0560">Oxidoreductase</keyword>
<dbReference type="PRINTS" id="PR00081">
    <property type="entry name" value="GDHRDH"/>
</dbReference>
<evidence type="ECO:0000256" key="2">
    <source>
        <dbReference type="ARBA" id="ARBA00023002"/>
    </source>
</evidence>
<protein>
    <submittedName>
        <fullName evidence="4">Oxidoreductase</fullName>
    </submittedName>
</protein>
<proteinExistence type="inferred from homology"/>
<evidence type="ECO:0000256" key="3">
    <source>
        <dbReference type="RuleBase" id="RU000363"/>
    </source>
</evidence>
<dbReference type="EMBL" id="BJYR01000018">
    <property type="protein sequence ID" value="GEO00929.1"/>
    <property type="molecule type" value="Genomic_DNA"/>
</dbReference>
<organism evidence="4 5">
    <name type="scientific">Novosphingobium sediminis</name>
    <dbReference type="NCBI Taxonomy" id="707214"/>
    <lineage>
        <taxon>Bacteria</taxon>
        <taxon>Pseudomonadati</taxon>
        <taxon>Pseudomonadota</taxon>
        <taxon>Alphaproteobacteria</taxon>
        <taxon>Sphingomonadales</taxon>
        <taxon>Sphingomonadaceae</taxon>
        <taxon>Novosphingobium</taxon>
    </lineage>
</organism>
<dbReference type="PANTHER" id="PTHR43391:SF82">
    <property type="entry name" value="OXIDOREDUCTASE SADH-RELATED"/>
    <property type="match status" value="1"/>
</dbReference>
<name>A0A512AMJ1_9SPHN</name>